<keyword evidence="1 9" id="KW-0031">Aminopeptidase</keyword>
<dbReference type="Pfam" id="PF00557">
    <property type="entry name" value="Peptidase_M24"/>
    <property type="match status" value="1"/>
</dbReference>
<organism evidence="12 13">
    <name type="scientific">Drosophila simulans</name>
    <name type="common">Fruit fly</name>
    <dbReference type="NCBI Taxonomy" id="7240"/>
    <lineage>
        <taxon>Eukaryota</taxon>
        <taxon>Metazoa</taxon>
        <taxon>Ecdysozoa</taxon>
        <taxon>Arthropoda</taxon>
        <taxon>Hexapoda</taxon>
        <taxon>Insecta</taxon>
        <taxon>Pterygota</taxon>
        <taxon>Neoptera</taxon>
        <taxon>Endopterygota</taxon>
        <taxon>Diptera</taxon>
        <taxon>Brachycera</taxon>
        <taxon>Muscomorpha</taxon>
        <taxon>Ephydroidea</taxon>
        <taxon>Drosophilidae</taxon>
        <taxon>Drosophila</taxon>
        <taxon>Sophophora</taxon>
    </lineage>
</organism>
<dbReference type="CDD" id="cd01086">
    <property type="entry name" value="MetAP1"/>
    <property type="match status" value="1"/>
</dbReference>
<dbReference type="Gene3D" id="3.90.230.10">
    <property type="entry name" value="Creatinase/methionine aminopeptidase superfamily"/>
    <property type="match status" value="2"/>
</dbReference>
<dbReference type="GO" id="GO:0070006">
    <property type="term" value="F:metalloaminopeptidase activity"/>
    <property type="evidence" value="ECO:0007669"/>
    <property type="project" value="InterPro"/>
</dbReference>
<feature type="region of interest" description="Disordered" evidence="10">
    <location>
        <begin position="81"/>
        <end position="103"/>
    </location>
</feature>
<dbReference type="InterPro" id="IPR000994">
    <property type="entry name" value="Pept_M24"/>
</dbReference>
<protein>
    <recommendedName>
        <fullName evidence="9">Methionine aminopeptidase</fullName>
        <ecNumber evidence="9">3.4.11.18</ecNumber>
    </recommendedName>
</protein>
<dbReference type="NCBIfam" id="TIGR00500">
    <property type="entry name" value="met_pdase_I"/>
    <property type="match status" value="1"/>
</dbReference>
<proteinExistence type="inferred from homology"/>
<evidence type="ECO:0000256" key="10">
    <source>
        <dbReference type="SAM" id="MobiDB-lite"/>
    </source>
</evidence>
<dbReference type="SMR" id="B4QTR2"/>
<dbReference type="PROSITE" id="PS52013">
    <property type="entry name" value="ZF_C6H2"/>
    <property type="match status" value="1"/>
</dbReference>
<evidence type="ECO:0000256" key="1">
    <source>
        <dbReference type="ARBA" id="ARBA00022438"/>
    </source>
</evidence>
<dbReference type="GO" id="GO:0004239">
    <property type="term" value="F:initiator methionyl aminopeptidase activity"/>
    <property type="evidence" value="ECO:0007669"/>
    <property type="project" value="UniProtKB-EC"/>
</dbReference>
<dbReference type="Proteomes" id="UP000000304">
    <property type="component" value="Chromosome 3R"/>
</dbReference>
<keyword evidence="6" id="KW-0378">Hydrolase</keyword>
<feature type="domain" description="C6H2-type" evidence="11">
    <location>
        <begin position="2"/>
        <end position="55"/>
    </location>
</feature>
<dbReference type="HOGENOM" id="CLU_015857_2_1_1"/>
<comment type="cofactor">
    <cofactor evidence="9">
        <name>Co(2+)</name>
        <dbReference type="ChEBI" id="CHEBI:48828"/>
    </cofactor>
    <cofactor evidence="9">
        <name>Zn(2+)</name>
        <dbReference type="ChEBI" id="CHEBI:29105"/>
    </cofactor>
    <cofactor evidence="9">
        <name>Mn(2+)</name>
        <dbReference type="ChEBI" id="CHEBI:29035"/>
    </cofactor>
    <cofactor evidence="9">
        <name>Fe(2+)</name>
        <dbReference type="ChEBI" id="CHEBI:29033"/>
    </cofactor>
    <text evidence="9">Binds 2 divalent metal cations per subunit. Has a high-affinity and a low affinity metal-binding site. The true nature of the physiological cofactor is under debate. The enzyme is active with cobalt, zinc, manganese or divalent iron ions.</text>
</comment>
<sequence length="329" mass="36541">MTQKCETTNCGKDATLQCPTCLKLGIKGSFFCSQPCFKGFWKEHKAIHALAAGASNSAEQDGAYNPWPQFRFTGKLRPFPQTPKRTVPNAIQRPDYADHPAGRSLSEEALRGTKIKVLDDKEIEGMRVAGRLGRECLDEGAKAVEVGITTDELIDGDLCNIDVTVYHRGFHGDLNETFFVGNVSEKHKKLVQVTHEALSKAIEFVRPGEKYRDIGNVIQKYVAPHGFSVVRSYCGHGIHRVFHTAPNVPHYAKNSAVGVMAPGHCFTIEPMISVGVQKAETWPDDWTAVTADGLYSAQFEQTLLVNETGCEILTKRRENNGQPWFMDKM</sequence>
<dbReference type="InterPro" id="IPR036005">
    <property type="entry name" value="Creatinase/aminopeptidase-like"/>
</dbReference>
<evidence type="ECO:0000256" key="5">
    <source>
        <dbReference type="ARBA" id="ARBA00022771"/>
    </source>
</evidence>
<evidence type="ECO:0000256" key="7">
    <source>
        <dbReference type="ARBA" id="ARBA00022833"/>
    </source>
</evidence>
<dbReference type="EMBL" id="CM000364">
    <property type="protein sequence ID" value="EDX14266.1"/>
    <property type="molecule type" value="Genomic_DNA"/>
</dbReference>
<evidence type="ECO:0000313" key="13">
    <source>
        <dbReference type="Proteomes" id="UP000000304"/>
    </source>
</evidence>
<evidence type="ECO:0000313" key="12">
    <source>
        <dbReference type="EMBL" id="EDX14266.1"/>
    </source>
</evidence>
<dbReference type="OrthoDB" id="3209743at2759"/>
<dbReference type="MEROPS" id="M24.017"/>
<dbReference type="GO" id="GO:0005829">
    <property type="term" value="C:cytosol"/>
    <property type="evidence" value="ECO:0007669"/>
    <property type="project" value="TreeGrafter"/>
</dbReference>
<keyword evidence="3 9" id="KW-0645">Protease</keyword>
<keyword evidence="13" id="KW-1185">Reference proteome</keyword>
<dbReference type="PANTHER" id="PTHR43330:SF7">
    <property type="entry name" value="METHIONINE AMINOPEPTIDASE 1"/>
    <property type="match status" value="1"/>
</dbReference>
<gene>
    <name evidence="12" type="primary">Dsim\GD18276</name>
    <name evidence="12" type="ORF">Dsim_GD18276</name>
</gene>
<dbReference type="InterPro" id="IPR002467">
    <property type="entry name" value="Pept_M24A_MAP1"/>
</dbReference>
<dbReference type="GO" id="GO:0006508">
    <property type="term" value="P:proteolysis"/>
    <property type="evidence" value="ECO:0007669"/>
    <property type="project" value="UniProtKB-KW"/>
</dbReference>
<evidence type="ECO:0000256" key="3">
    <source>
        <dbReference type="ARBA" id="ARBA00022670"/>
    </source>
</evidence>
<dbReference type="PANTHER" id="PTHR43330">
    <property type="entry name" value="METHIONINE AMINOPEPTIDASE"/>
    <property type="match status" value="1"/>
</dbReference>
<dbReference type="GO" id="GO:0008270">
    <property type="term" value="F:zinc ion binding"/>
    <property type="evidence" value="ECO:0007669"/>
    <property type="project" value="UniProtKB-KW"/>
</dbReference>
<keyword evidence="5 8" id="KW-0863">Zinc-finger</keyword>
<dbReference type="SUPFAM" id="SSF55920">
    <property type="entry name" value="Creatinase/aminopeptidase"/>
    <property type="match status" value="1"/>
</dbReference>
<comment type="catalytic activity">
    <reaction evidence="9">
        <text>Release of N-terminal amino acids, preferentially methionine, from peptides and arylamides.</text>
        <dbReference type="EC" id="3.4.11.18"/>
    </reaction>
</comment>
<dbReference type="Pfam" id="PF15801">
    <property type="entry name" value="zf-C6H2"/>
    <property type="match status" value="1"/>
</dbReference>
<comment type="function">
    <text evidence="9">Cotranslationally removes the N-terminal methionine from nascent proteins. The N-terminal methionine is often cleaved when the second residue in the primary sequence is small and uncharged (Met-Ala-, Cys, Gly, Pro, Ser, Thr, or Val).</text>
</comment>
<dbReference type="PROSITE" id="PS00680">
    <property type="entry name" value="MAP_1"/>
    <property type="match status" value="1"/>
</dbReference>
<dbReference type="PhylomeDB" id="B4QTR2"/>
<name>B4QTR2_DROSI</name>
<evidence type="ECO:0000256" key="6">
    <source>
        <dbReference type="ARBA" id="ARBA00022801"/>
    </source>
</evidence>
<dbReference type="STRING" id="7240.B4QTR2"/>
<dbReference type="InterPro" id="IPR031615">
    <property type="entry name" value="Zfn-C6H2"/>
</dbReference>
<evidence type="ECO:0000256" key="4">
    <source>
        <dbReference type="ARBA" id="ARBA00022723"/>
    </source>
</evidence>
<evidence type="ECO:0000256" key="2">
    <source>
        <dbReference type="ARBA" id="ARBA00022490"/>
    </source>
</evidence>
<reference evidence="12 13" key="1">
    <citation type="journal article" date="2007" name="Nature">
        <title>Evolution of genes and genomes on the Drosophila phylogeny.</title>
        <authorList>
            <consortium name="Drosophila 12 Genomes Consortium"/>
            <person name="Clark A.G."/>
            <person name="Eisen M.B."/>
            <person name="Smith D.R."/>
            <person name="Bergman C.M."/>
            <person name="Oliver B."/>
            <person name="Markow T.A."/>
            <person name="Kaufman T.C."/>
            <person name="Kellis M."/>
            <person name="Gelbart W."/>
            <person name="Iyer V.N."/>
            <person name="Pollard D.A."/>
            <person name="Sackton T.B."/>
            <person name="Larracuente A.M."/>
            <person name="Singh N.D."/>
            <person name="Abad J.P."/>
            <person name="Abt D.N."/>
            <person name="Adryan B."/>
            <person name="Aguade M."/>
            <person name="Akashi H."/>
            <person name="Anderson W.W."/>
            <person name="Aquadro C.F."/>
            <person name="Ardell D.H."/>
            <person name="Arguello R."/>
            <person name="Artieri C.G."/>
            <person name="Barbash D.A."/>
            <person name="Barker D."/>
            <person name="Barsanti P."/>
            <person name="Batterham P."/>
            <person name="Batzoglou S."/>
            <person name="Begun D."/>
            <person name="Bhutkar A."/>
            <person name="Blanco E."/>
            <person name="Bosak S.A."/>
            <person name="Bradley R.K."/>
            <person name="Brand A.D."/>
            <person name="Brent M.R."/>
            <person name="Brooks A.N."/>
            <person name="Brown R.H."/>
            <person name="Butlin R.K."/>
            <person name="Caggese C."/>
            <person name="Calvi B.R."/>
            <person name="Bernardo de Carvalho A."/>
            <person name="Caspi A."/>
            <person name="Castrezana S."/>
            <person name="Celniker S.E."/>
            <person name="Chang J.L."/>
            <person name="Chapple C."/>
            <person name="Chatterji S."/>
            <person name="Chinwalla A."/>
            <person name="Civetta A."/>
            <person name="Clifton S.W."/>
            <person name="Comeron J.M."/>
            <person name="Costello J.C."/>
            <person name="Coyne J.A."/>
            <person name="Daub J."/>
            <person name="David R.G."/>
            <person name="Delcher A.L."/>
            <person name="Delehaunty K."/>
            <person name="Do C.B."/>
            <person name="Ebling H."/>
            <person name="Edwards K."/>
            <person name="Eickbush T."/>
            <person name="Evans J.D."/>
            <person name="Filipski A."/>
            <person name="Findeiss S."/>
            <person name="Freyhult E."/>
            <person name="Fulton L."/>
            <person name="Fulton R."/>
            <person name="Garcia A.C."/>
            <person name="Gardiner A."/>
            <person name="Garfield D.A."/>
            <person name="Garvin B.E."/>
            <person name="Gibson G."/>
            <person name="Gilbert D."/>
            <person name="Gnerre S."/>
            <person name="Godfrey J."/>
            <person name="Good R."/>
            <person name="Gotea V."/>
            <person name="Gravely B."/>
            <person name="Greenberg A.J."/>
            <person name="Griffiths-Jones S."/>
            <person name="Gross S."/>
            <person name="Guigo R."/>
            <person name="Gustafson E.A."/>
            <person name="Haerty W."/>
            <person name="Hahn M.W."/>
            <person name="Halligan D.L."/>
            <person name="Halpern A.L."/>
            <person name="Halter G.M."/>
            <person name="Han M.V."/>
            <person name="Heger A."/>
            <person name="Hillier L."/>
            <person name="Hinrichs A.S."/>
            <person name="Holmes I."/>
            <person name="Hoskins R.A."/>
            <person name="Hubisz M.J."/>
            <person name="Hultmark D."/>
            <person name="Huntley M.A."/>
            <person name="Jaffe D.B."/>
            <person name="Jagadeeshan S."/>
            <person name="Jeck W.R."/>
            <person name="Johnson J."/>
            <person name="Jones C.D."/>
            <person name="Jordan W.C."/>
            <person name="Karpen G.H."/>
            <person name="Kataoka E."/>
            <person name="Keightley P.D."/>
            <person name="Kheradpour P."/>
            <person name="Kirkness E.F."/>
            <person name="Koerich L.B."/>
            <person name="Kristiansen K."/>
            <person name="Kudrna D."/>
            <person name="Kulathinal R.J."/>
            <person name="Kumar S."/>
            <person name="Kwok R."/>
            <person name="Lander E."/>
            <person name="Langley C.H."/>
            <person name="Lapoint R."/>
            <person name="Lazzaro B.P."/>
            <person name="Lee S.J."/>
            <person name="Levesque L."/>
            <person name="Li R."/>
            <person name="Lin C.F."/>
            <person name="Lin M.F."/>
            <person name="Lindblad-Toh K."/>
            <person name="Llopart A."/>
            <person name="Long M."/>
            <person name="Low L."/>
            <person name="Lozovsky E."/>
            <person name="Lu J."/>
            <person name="Luo M."/>
            <person name="Machado C.A."/>
            <person name="Makalowski W."/>
            <person name="Marzo M."/>
            <person name="Matsuda M."/>
            <person name="Matzkin L."/>
            <person name="McAllister B."/>
            <person name="McBride C.S."/>
            <person name="McKernan B."/>
            <person name="McKernan K."/>
            <person name="Mendez-Lago M."/>
            <person name="Minx P."/>
            <person name="Mollenhauer M.U."/>
            <person name="Montooth K."/>
            <person name="Mount S.M."/>
            <person name="Mu X."/>
            <person name="Myers E."/>
            <person name="Negre B."/>
            <person name="Newfeld S."/>
            <person name="Nielsen R."/>
            <person name="Noor M.A."/>
            <person name="O'Grady P."/>
            <person name="Pachter L."/>
            <person name="Papaceit M."/>
            <person name="Parisi M.J."/>
            <person name="Parisi M."/>
            <person name="Parts L."/>
            <person name="Pedersen J.S."/>
            <person name="Pesole G."/>
            <person name="Phillippy A.M."/>
            <person name="Ponting C.P."/>
            <person name="Pop M."/>
            <person name="Porcelli D."/>
            <person name="Powell J.R."/>
            <person name="Prohaska S."/>
            <person name="Pruitt K."/>
            <person name="Puig M."/>
            <person name="Quesneville H."/>
            <person name="Ram K.R."/>
            <person name="Rand D."/>
            <person name="Rasmussen M.D."/>
            <person name="Reed L.K."/>
            <person name="Reenan R."/>
            <person name="Reily A."/>
            <person name="Remington K.A."/>
            <person name="Rieger T.T."/>
            <person name="Ritchie M.G."/>
            <person name="Robin C."/>
            <person name="Rogers Y.H."/>
            <person name="Rohde C."/>
            <person name="Rozas J."/>
            <person name="Rubenfield M.J."/>
            <person name="Ruiz A."/>
            <person name="Russo S."/>
            <person name="Salzberg S.L."/>
            <person name="Sanchez-Gracia A."/>
            <person name="Saranga D.J."/>
            <person name="Sato H."/>
            <person name="Schaeffer S.W."/>
            <person name="Schatz M.C."/>
            <person name="Schlenke T."/>
            <person name="Schwartz R."/>
            <person name="Segarra C."/>
            <person name="Singh R.S."/>
            <person name="Sirot L."/>
            <person name="Sirota M."/>
            <person name="Sisneros N.B."/>
            <person name="Smith C.D."/>
            <person name="Smith T.F."/>
            <person name="Spieth J."/>
            <person name="Stage D.E."/>
            <person name="Stark A."/>
            <person name="Stephan W."/>
            <person name="Strausberg R.L."/>
            <person name="Strempel S."/>
            <person name="Sturgill D."/>
            <person name="Sutton G."/>
            <person name="Sutton G.G."/>
            <person name="Tao W."/>
            <person name="Teichmann S."/>
            <person name="Tobari Y.N."/>
            <person name="Tomimura Y."/>
            <person name="Tsolas J.M."/>
            <person name="Valente V.L."/>
            <person name="Venter E."/>
            <person name="Venter J.C."/>
            <person name="Vicario S."/>
            <person name="Vieira F.G."/>
            <person name="Vilella A.J."/>
            <person name="Villasante A."/>
            <person name="Walenz B."/>
            <person name="Wang J."/>
            <person name="Wasserman M."/>
            <person name="Watts T."/>
            <person name="Wilson D."/>
            <person name="Wilson R.K."/>
            <person name="Wing R.A."/>
            <person name="Wolfner M.F."/>
            <person name="Wong A."/>
            <person name="Wong G.K."/>
            <person name="Wu C.I."/>
            <person name="Wu G."/>
            <person name="Yamamoto D."/>
            <person name="Yang H.P."/>
            <person name="Yang S.P."/>
            <person name="Yorke J.A."/>
            <person name="Yoshida K."/>
            <person name="Zdobnov E."/>
            <person name="Zhang P."/>
            <person name="Zhang Y."/>
            <person name="Zimin A.V."/>
            <person name="Baldwin J."/>
            <person name="Abdouelleil A."/>
            <person name="Abdulkadir J."/>
            <person name="Abebe A."/>
            <person name="Abera B."/>
            <person name="Abreu J."/>
            <person name="Acer S.C."/>
            <person name="Aftuck L."/>
            <person name="Alexander A."/>
            <person name="An P."/>
            <person name="Anderson E."/>
            <person name="Anderson S."/>
            <person name="Arachi H."/>
            <person name="Azer M."/>
            <person name="Bachantsang P."/>
            <person name="Barry A."/>
            <person name="Bayul T."/>
            <person name="Berlin A."/>
            <person name="Bessette D."/>
            <person name="Bloom T."/>
            <person name="Blye J."/>
            <person name="Boguslavskiy L."/>
            <person name="Bonnet C."/>
            <person name="Boukhgalter B."/>
            <person name="Bourzgui I."/>
            <person name="Brown A."/>
            <person name="Cahill P."/>
            <person name="Channer S."/>
            <person name="Cheshatsang Y."/>
            <person name="Chuda L."/>
            <person name="Citroen M."/>
            <person name="Collymore A."/>
            <person name="Cooke P."/>
            <person name="Costello M."/>
            <person name="D'Aco K."/>
            <person name="Daza R."/>
            <person name="De Haan G."/>
            <person name="DeGray S."/>
            <person name="DeMaso C."/>
            <person name="Dhargay N."/>
            <person name="Dooley K."/>
            <person name="Dooley E."/>
            <person name="Doricent M."/>
            <person name="Dorje P."/>
            <person name="Dorjee K."/>
            <person name="Dupes A."/>
            <person name="Elong R."/>
            <person name="Falk J."/>
            <person name="Farina A."/>
            <person name="Faro S."/>
            <person name="Ferguson D."/>
            <person name="Fisher S."/>
            <person name="Foley C.D."/>
            <person name="Franke A."/>
            <person name="Friedrich D."/>
            <person name="Gadbois L."/>
            <person name="Gearin G."/>
            <person name="Gearin C.R."/>
            <person name="Giannoukos G."/>
            <person name="Goode T."/>
            <person name="Graham J."/>
            <person name="Grandbois E."/>
            <person name="Grewal S."/>
            <person name="Gyaltsen K."/>
            <person name="Hafez N."/>
            <person name="Hagos B."/>
            <person name="Hall J."/>
            <person name="Henson C."/>
            <person name="Hollinger A."/>
            <person name="Honan T."/>
            <person name="Huard M.D."/>
            <person name="Hughes L."/>
            <person name="Hurhula B."/>
            <person name="Husby M.E."/>
            <person name="Kamat A."/>
            <person name="Kanga B."/>
            <person name="Kashin S."/>
            <person name="Khazanovich D."/>
            <person name="Kisner P."/>
            <person name="Lance K."/>
            <person name="Lara M."/>
            <person name="Lee W."/>
            <person name="Lennon N."/>
            <person name="Letendre F."/>
            <person name="LeVine R."/>
            <person name="Lipovsky A."/>
            <person name="Liu X."/>
            <person name="Liu J."/>
            <person name="Liu S."/>
            <person name="Lokyitsang T."/>
            <person name="Lokyitsang Y."/>
            <person name="Lubonja R."/>
            <person name="Lui A."/>
            <person name="MacDonald P."/>
            <person name="Magnisalis V."/>
            <person name="Maru K."/>
            <person name="Matthews C."/>
            <person name="McCusker W."/>
            <person name="McDonough S."/>
            <person name="Mehta T."/>
            <person name="Meldrim J."/>
            <person name="Meneus L."/>
            <person name="Mihai O."/>
            <person name="Mihalev A."/>
            <person name="Mihova T."/>
            <person name="Mittelman R."/>
            <person name="Mlenga V."/>
            <person name="Montmayeur A."/>
            <person name="Mulrain L."/>
            <person name="Navidi A."/>
            <person name="Naylor J."/>
            <person name="Negash T."/>
            <person name="Nguyen T."/>
            <person name="Nguyen N."/>
            <person name="Nicol R."/>
            <person name="Norbu C."/>
            <person name="Norbu N."/>
            <person name="Novod N."/>
            <person name="O'Neill B."/>
            <person name="Osman S."/>
            <person name="Markiewicz E."/>
            <person name="Oyono O.L."/>
            <person name="Patti C."/>
            <person name="Phunkhang P."/>
            <person name="Pierre F."/>
            <person name="Priest M."/>
            <person name="Raghuraman S."/>
            <person name="Rege F."/>
            <person name="Reyes R."/>
            <person name="Rise C."/>
            <person name="Rogov P."/>
            <person name="Ross K."/>
            <person name="Ryan E."/>
            <person name="Settipalli S."/>
            <person name="Shea T."/>
            <person name="Sherpa N."/>
            <person name="Shi L."/>
            <person name="Shih D."/>
            <person name="Sparrow T."/>
            <person name="Spaulding J."/>
            <person name="Stalker J."/>
            <person name="Stange-Thomann N."/>
            <person name="Stavropoulos S."/>
            <person name="Stone C."/>
            <person name="Strader C."/>
            <person name="Tesfaye S."/>
            <person name="Thomson T."/>
            <person name="Thoulutsang Y."/>
            <person name="Thoulutsang D."/>
            <person name="Topham K."/>
            <person name="Topping I."/>
            <person name="Tsamla T."/>
            <person name="Vassiliev H."/>
            <person name="Vo A."/>
            <person name="Wangchuk T."/>
            <person name="Wangdi T."/>
            <person name="Weiand M."/>
            <person name="Wilkinson J."/>
            <person name="Wilson A."/>
            <person name="Yadav S."/>
            <person name="Young G."/>
            <person name="Yu Q."/>
            <person name="Zembek L."/>
            <person name="Zhong D."/>
            <person name="Zimmer A."/>
            <person name="Zwirko Z."/>
            <person name="Jaffe D.B."/>
            <person name="Alvarez P."/>
            <person name="Brockman W."/>
            <person name="Butler J."/>
            <person name="Chin C."/>
            <person name="Gnerre S."/>
            <person name="Grabherr M."/>
            <person name="Kleber M."/>
            <person name="Mauceli E."/>
            <person name="MacCallum I."/>
        </authorList>
    </citation>
    <scope>NUCLEOTIDE SEQUENCE [LARGE SCALE GENOMIC DNA]</scope>
    <source>
        <strain evidence="13">white501</strain>
    </source>
</reference>
<dbReference type="OMA" id="INQGTHQ"/>
<dbReference type="InterPro" id="IPR001714">
    <property type="entry name" value="Pept_M24_MAP"/>
</dbReference>
<evidence type="ECO:0000256" key="9">
    <source>
        <dbReference type="RuleBase" id="RU003653"/>
    </source>
</evidence>
<keyword evidence="7" id="KW-0862">Zinc</keyword>
<dbReference type="Gene3D" id="6.10.140.2220">
    <property type="match status" value="1"/>
</dbReference>
<evidence type="ECO:0000256" key="8">
    <source>
        <dbReference type="PROSITE-ProRule" id="PRU01357"/>
    </source>
</evidence>
<evidence type="ECO:0000259" key="11">
    <source>
        <dbReference type="PROSITE" id="PS52013"/>
    </source>
</evidence>
<comment type="similarity">
    <text evidence="8">Belongs to the peptidase M24A family. Methionine aminopeptidase type 1 subfamily.</text>
</comment>
<dbReference type="EC" id="3.4.11.18" evidence="9"/>
<keyword evidence="2" id="KW-0963">Cytoplasm</keyword>
<dbReference type="PRINTS" id="PR00599">
    <property type="entry name" value="MAPEPTIDASE"/>
</dbReference>
<keyword evidence="4 9" id="KW-0479">Metal-binding</keyword>
<dbReference type="AlphaFoldDB" id="B4QTR2"/>
<accession>B4QTR2</accession>